<feature type="transmembrane region" description="Helical" evidence="1">
    <location>
        <begin position="263"/>
        <end position="283"/>
    </location>
</feature>
<comment type="caution">
    <text evidence="2">The sequence shown here is derived from an EMBL/GenBank/DDBJ whole genome shotgun (WGS) entry which is preliminary data.</text>
</comment>
<dbReference type="RefSeq" id="WP_196281916.1">
    <property type="nucleotide sequence ID" value="NZ_JADQDQ010000003.1"/>
</dbReference>
<proteinExistence type="predicted"/>
<feature type="transmembrane region" description="Helical" evidence="1">
    <location>
        <begin position="234"/>
        <end position="251"/>
    </location>
</feature>
<organism evidence="2 3">
    <name type="scientific">Hymenobacter jeongseonensis</name>
    <dbReference type="NCBI Taxonomy" id="2791027"/>
    <lineage>
        <taxon>Bacteria</taxon>
        <taxon>Pseudomonadati</taxon>
        <taxon>Bacteroidota</taxon>
        <taxon>Cytophagia</taxon>
        <taxon>Cytophagales</taxon>
        <taxon>Hymenobacteraceae</taxon>
        <taxon>Hymenobacter</taxon>
    </lineage>
</organism>
<evidence type="ECO:0000313" key="3">
    <source>
        <dbReference type="Proteomes" id="UP000597617"/>
    </source>
</evidence>
<accession>A0ABS0IGS7</accession>
<feature type="transmembrane region" description="Helical" evidence="1">
    <location>
        <begin position="113"/>
        <end position="142"/>
    </location>
</feature>
<keyword evidence="1" id="KW-1133">Transmembrane helix</keyword>
<keyword evidence="1" id="KW-0472">Membrane</keyword>
<feature type="transmembrane region" description="Helical" evidence="1">
    <location>
        <begin position="33"/>
        <end position="53"/>
    </location>
</feature>
<dbReference type="EMBL" id="JADQDQ010000003">
    <property type="protein sequence ID" value="MBF9237551.1"/>
    <property type="molecule type" value="Genomic_DNA"/>
</dbReference>
<sequence>MKIFLAILLNAALLALLLPWLLRQWRWAGPRWWRLALVGGMALRLGLGIARNWTPKLDAAFMSNLSQQVTAQLWAAPASAFNTLTQAVTIIRIQNEAGADYQAVYQGLSNTWFLIKLLALLNFGSLGIGAINGFYLSLFAFVGCWQLVRKLAEVLPGTPAGAGVVAFLLWPSVWFWSTGISKEAVLLGSGAWLTARIVEQLYDRARPVAKPIWRQLRWWLGTIVLAFVHFKMRYFFAVPLLGVLAAVALLAGLKQINVVQARWAQVAVLAAVLATGVWLAPLISRGFTANKFTNQVIKVYTFEAYHSAGKPHFEYPALRPTIESFVAHAPLAVANTLTRPWLGESRLPMYVVAGLENALLLGLLLLAVIGVGRGRGGCLPFELGLGLAIFCLILAFLIGLTTPNLGSLNRYRSELMPFLVLLLLQNDYAAAWLRRVELGGPPTAGL</sequence>
<evidence type="ECO:0008006" key="4">
    <source>
        <dbReference type="Google" id="ProtNLM"/>
    </source>
</evidence>
<feature type="transmembrane region" description="Helical" evidence="1">
    <location>
        <begin position="347"/>
        <end position="371"/>
    </location>
</feature>
<evidence type="ECO:0000313" key="2">
    <source>
        <dbReference type="EMBL" id="MBF9237551.1"/>
    </source>
</evidence>
<gene>
    <name evidence="2" type="ORF">I2I05_09110</name>
</gene>
<keyword evidence="3" id="KW-1185">Reference proteome</keyword>
<feature type="transmembrane region" description="Helical" evidence="1">
    <location>
        <begin position="154"/>
        <end position="176"/>
    </location>
</feature>
<evidence type="ECO:0000256" key="1">
    <source>
        <dbReference type="SAM" id="Phobius"/>
    </source>
</evidence>
<dbReference type="Proteomes" id="UP000597617">
    <property type="component" value="Unassembled WGS sequence"/>
</dbReference>
<feature type="transmembrane region" description="Helical" evidence="1">
    <location>
        <begin position="383"/>
        <end position="403"/>
    </location>
</feature>
<protein>
    <recommendedName>
        <fullName evidence="4">Glycosyltransferase RgtA/B/C/D-like domain-containing protein</fullName>
    </recommendedName>
</protein>
<keyword evidence="1" id="KW-0812">Transmembrane</keyword>
<name>A0ABS0IGS7_9BACT</name>
<reference evidence="2 3" key="1">
    <citation type="submission" date="2020-11" db="EMBL/GenBank/DDBJ databases">
        <authorList>
            <person name="Kim M.K."/>
        </authorList>
    </citation>
    <scope>NUCLEOTIDE SEQUENCE [LARGE SCALE GENOMIC DNA]</scope>
    <source>
        <strain evidence="2 3">BT683</strain>
    </source>
</reference>